<keyword evidence="3" id="KW-1185">Reference proteome</keyword>
<dbReference type="AlphaFoldDB" id="A0A927FEV3"/>
<accession>A0A927FEV3</accession>
<sequence length="251" mass="28477">MNFQTRNDKQTDSLRSAAREARAHRLEGRGERPVATSLKAFADWGELKAYLVHAYGLEDVVIQLRPDYVNAEVIDSMDRVEVREISSSEVLLSLSVGLRVSLDVHLFRAAEVTAEGIDWPPRSQYEAILMCAKGVFSRTVRDRVVDLMSARGNSEVVSFFLDKEGRVESSSSKAREFCDKHFPASKRVDDFFPLSHWDYLQGAIRLRETSKTLSYRNESLVFCFHQDSGIVDCLLQKMGDNGYLLSLAMDR</sequence>
<evidence type="ECO:0000256" key="1">
    <source>
        <dbReference type="SAM" id="MobiDB-lite"/>
    </source>
</evidence>
<feature type="region of interest" description="Disordered" evidence="1">
    <location>
        <begin position="1"/>
        <end position="28"/>
    </location>
</feature>
<organism evidence="2 3">
    <name type="scientific">Pelagicoccus enzymogenes</name>
    <dbReference type="NCBI Taxonomy" id="2773457"/>
    <lineage>
        <taxon>Bacteria</taxon>
        <taxon>Pseudomonadati</taxon>
        <taxon>Verrucomicrobiota</taxon>
        <taxon>Opitutia</taxon>
        <taxon>Puniceicoccales</taxon>
        <taxon>Pelagicoccaceae</taxon>
        <taxon>Pelagicoccus</taxon>
    </lineage>
</organism>
<name>A0A927FEV3_9BACT</name>
<gene>
    <name evidence="2" type="ORF">IEN85_23095</name>
</gene>
<comment type="caution">
    <text evidence="2">The sequence shown here is derived from an EMBL/GenBank/DDBJ whole genome shotgun (WGS) entry which is preliminary data.</text>
</comment>
<protein>
    <submittedName>
        <fullName evidence="2">Uncharacterized protein</fullName>
    </submittedName>
</protein>
<dbReference type="EMBL" id="JACYFG010000061">
    <property type="protein sequence ID" value="MBD5782405.1"/>
    <property type="molecule type" value="Genomic_DNA"/>
</dbReference>
<proteinExistence type="predicted"/>
<dbReference type="Proteomes" id="UP000622317">
    <property type="component" value="Unassembled WGS sequence"/>
</dbReference>
<evidence type="ECO:0000313" key="2">
    <source>
        <dbReference type="EMBL" id="MBD5782405.1"/>
    </source>
</evidence>
<dbReference type="RefSeq" id="WP_191619488.1">
    <property type="nucleotide sequence ID" value="NZ_JACYFG010000061.1"/>
</dbReference>
<evidence type="ECO:0000313" key="3">
    <source>
        <dbReference type="Proteomes" id="UP000622317"/>
    </source>
</evidence>
<reference evidence="2" key="1">
    <citation type="submission" date="2020-09" db="EMBL/GenBank/DDBJ databases">
        <title>Pelagicoccus enzymogenes sp. nov. with an EPS production, isolated from marine sediment.</title>
        <authorList>
            <person name="Feng X."/>
        </authorList>
    </citation>
    <scope>NUCLEOTIDE SEQUENCE</scope>
    <source>
        <strain evidence="2">NFK12</strain>
    </source>
</reference>